<dbReference type="InterPro" id="IPR032808">
    <property type="entry name" value="DoxX"/>
</dbReference>
<reference evidence="9 10" key="1">
    <citation type="submission" date="2022-02" db="EMBL/GenBank/DDBJ databases">
        <title>Uncovering new skin microbiome diversity through culturing and metagenomics.</title>
        <authorList>
            <person name="Conlan S."/>
            <person name="Deming C."/>
            <person name="Nisc Comparative Sequencing Program N."/>
            <person name="Segre J.A."/>
        </authorList>
    </citation>
    <scope>NUCLEOTIDE SEQUENCE [LARGE SCALE GENOMIC DNA]</scope>
    <source>
        <strain evidence="9 10">ACRQZ</strain>
    </source>
</reference>
<evidence type="ECO:0000256" key="4">
    <source>
        <dbReference type="ARBA" id="ARBA00022692"/>
    </source>
</evidence>
<evidence type="ECO:0000256" key="8">
    <source>
        <dbReference type="SAM" id="Phobius"/>
    </source>
</evidence>
<evidence type="ECO:0000256" key="5">
    <source>
        <dbReference type="ARBA" id="ARBA00022989"/>
    </source>
</evidence>
<feature type="transmembrane region" description="Helical" evidence="8">
    <location>
        <begin position="12"/>
        <end position="32"/>
    </location>
</feature>
<feature type="region of interest" description="Disordered" evidence="7">
    <location>
        <begin position="140"/>
        <end position="161"/>
    </location>
</feature>
<keyword evidence="6 8" id="KW-0472">Membrane</keyword>
<keyword evidence="10" id="KW-1185">Reference proteome</keyword>
<evidence type="ECO:0000313" key="9">
    <source>
        <dbReference type="EMBL" id="MCG7321742.1"/>
    </source>
</evidence>
<protein>
    <submittedName>
        <fullName evidence="9">DoxX family protein</fullName>
    </submittedName>
</protein>
<organism evidence="9 10">
    <name type="scientific">Arsenicicoccus bolidensis</name>
    <dbReference type="NCBI Taxonomy" id="229480"/>
    <lineage>
        <taxon>Bacteria</taxon>
        <taxon>Bacillati</taxon>
        <taxon>Actinomycetota</taxon>
        <taxon>Actinomycetes</taxon>
        <taxon>Micrococcales</taxon>
        <taxon>Intrasporangiaceae</taxon>
        <taxon>Arsenicicoccus</taxon>
    </lineage>
</organism>
<evidence type="ECO:0000256" key="2">
    <source>
        <dbReference type="ARBA" id="ARBA00006679"/>
    </source>
</evidence>
<comment type="caution">
    <text evidence="9">The sequence shown here is derived from an EMBL/GenBank/DDBJ whole genome shotgun (WGS) entry which is preliminary data.</text>
</comment>
<feature type="transmembrane region" description="Helical" evidence="8">
    <location>
        <begin position="110"/>
        <end position="133"/>
    </location>
</feature>
<dbReference type="EMBL" id="JAKRCV010000017">
    <property type="protein sequence ID" value="MCG7321742.1"/>
    <property type="molecule type" value="Genomic_DNA"/>
</dbReference>
<proteinExistence type="inferred from homology"/>
<sequence length="161" mass="16395">MRSLLHPPAALRDLALLLTRVVLGVVLMAHGWQKLGTNGIDGVAAGFGKMGIPASELAAWFAALVELVGGALILVGLATPLVALLVVLNMAGAFWFAHRDGGVFVTDGGWELVAVIAAASLALIGAGAGRISLDGLLGRGRGSRDGRRPVGDRESVGATRA</sequence>
<dbReference type="Pfam" id="PF07681">
    <property type="entry name" value="DoxX"/>
    <property type="match status" value="1"/>
</dbReference>
<gene>
    <name evidence="9" type="ORF">MHL29_07545</name>
</gene>
<evidence type="ECO:0000256" key="3">
    <source>
        <dbReference type="ARBA" id="ARBA00022475"/>
    </source>
</evidence>
<evidence type="ECO:0000256" key="1">
    <source>
        <dbReference type="ARBA" id="ARBA00004651"/>
    </source>
</evidence>
<comment type="similarity">
    <text evidence="2">Belongs to the DoxX family.</text>
</comment>
<comment type="subcellular location">
    <subcellularLocation>
        <location evidence="1">Cell membrane</location>
        <topology evidence="1">Multi-pass membrane protein</topology>
    </subcellularLocation>
</comment>
<feature type="compositionally biased region" description="Basic and acidic residues" evidence="7">
    <location>
        <begin position="142"/>
        <end position="155"/>
    </location>
</feature>
<evidence type="ECO:0000256" key="6">
    <source>
        <dbReference type="ARBA" id="ARBA00023136"/>
    </source>
</evidence>
<feature type="transmembrane region" description="Helical" evidence="8">
    <location>
        <begin position="81"/>
        <end position="98"/>
    </location>
</feature>
<dbReference type="PANTHER" id="PTHR33452:SF1">
    <property type="entry name" value="INNER MEMBRANE PROTEIN YPHA-RELATED"/>
    <property type="match status" value="1"/>
</dbReference>
<dbReference type="InterPro" id="IPR051907">
    <property type="entry name" value="DoxX-like_oxidoreductase"/>
</dbReference>
<keyword evidence="4 8" id="KW-0812">Transmembrane</keyword>
<dbReference type="Proteomes" id="UP001521931">
    <property type="component" value="Unassembled WGS sequence"/>
</dbReference>
<accession>A0ABS9Q1K0</accession>
<name>A0ABS9Q1K0_9MICO</name>
<dbReference type="PANTHER" id="PTHR33452">
    <property type="entry name" value="OXIDOREDUCTASE CATD-RELATED"/>
    <property type="match status" value="1"/>
</dbReference>
<evidence type="ECO:0000313" key="10">
    <source>
        <dbReference type="Proteomes" id="UP001521931"/>
    </source>
</evidence>
<evidence type="ECO:0000256" key="7">
    <source>
        <dbReference type="SAM" id="MobiDB-lite"/>
    </source>
</evidence>
<dbReference type="RefSeq" id="WP_239263604.1">
    <property type="nucleotide sequence ID" value="NZ_DAMCTM010000034.1"/>
</dbReference>
<keyword evidence="3" id="KW-1003">Cell membrane</keyword>
<keyword evidence="5 8" id="KW-1133">Transmembrane helix</keyword>